<feature type="region of interest" description="Disordered" evidence="1">
    <location>
        <begin position="41"/>
        <end position="62"/>
    </location>
</feature>
<name>A0A2I0WZZ8_9ASPA</name>
<dbReference type="Proteomes" id="UP000233837">
    <property type="component" value="Unassembled WGS sequence"/>
</dbReference>
<sequence>MKFGETFTGFLHGDQEWFLDNCSHVEYKRLKKVLKACRSLRDSNGNEQEESNDGNDSTGSEQVCQCDICPGLQTPLWVYFVPFFFSGTLYCDALGFCSFLLLNAC</sequence>
<reference evidence="3 4" key="2">
    <citation type="journal article" date="2017" name="Nature">
        <title>The Apostasia genome and the evolution of orchids.</title>
        <authorList>
            <person name="Zhang G.Q."/>
            <person name="Liu K.W."/>
            <person name="Li Z."/>
            <person name="Lohaus R."/>
            <person name="Hsiao Y.Y."/>
            <person name="Niu S.C."/>
            <person name="Wang J.Y."/>
            <person name="Lin Y.C."/>
            <person name="Xu Q."/>
            <person name="Chen L.J."/>
            <person name="Yoshida K."/>
            <person name="Fujiwara S."/>
            <person name="Wang Z.W."/>
            <person name="Zhang Y.Q."/>
            <person name="Mitsuda N."/>
            <person name="Wang M."/>
            <person name="Liu G.H."/>
            <person name="Pecoraro L."/>
            <person name="Huang H.X."/>
            <person name="Xiao X.J."/>
            <person name="Lin M."/>
            <person name="Wu X.Y."/>
            <person name="Wu W.L."/>
            <person name="Chen Y.Y."/>
            <person name="Chang S.B."/>
            <person name="Sakamoto S."/>
            <person name="Ohme-Takagi M."/>
            <person name="Yagi M."/>
            <person name="Zeng S.J."/>
            <person name="Shen C.Y."/>
            <person name="Yeh C.M."/>
            <person name="Luo Y.B."/>
            <person name="Tsai W.C."/>
            <person name="Van de Peer Y."/>
            <person name="Liu Z.J."/>
        </authorList>
    </citation>
    <scope>NUCLEOTIDE SEQUENCE [LARGE SCALE GENOMIC DNA]</scope>
    <source>
        <tissue evidence="3">The whole plant</tissue>
    </source>
</reference>
<evidence type="ECO:0000313" key="3">
    <source>
        <dbReference type="EMBL" id="PKU81221.1"/>
    </source>
</evidence>
<dbReference type="PANTHER" id="PTHR46764">
    <property type="entry name" value="E3 UBIQUITIN-PROTEIN LIGASE BAH1"/>
    <property type="match status" value="1"/>
</dbReference>
<dbReference type="STRING" id="906689.A0A2I0WZZ8"/>
<dbReference type="InterPro" id="IPR033326">
    <property type="entry name" value="BAH1"/>
</dbReference>
<evidence type="ECO:0000256" key="2">
    <source>
        <dbReference type="SAM" id="Phobius"/>
    </source>
</evidence>
<proteinExistence type="predicted"/>
<dbReference type="EMBL" id="KZ502274">
    <property type="protein sequence ID" value="PKU81221.1"/>
    <property type="molecule type" value="Genomic_DNA"/>
</dbReference>
<keyword evidence="2" id="KW-0812">Transmembrane</keyword>
<evidence type="ECO:0000256" key="1">
    <source>
        <dbReference type="SAM" id="MobiDB-lite"/>
    </source>
</evidence>
<organism evidence="3 4">
    <name type="scientific">Dendrobium catenatum</name>
    <dbReference type="NCBI Taxonomy" id="906689"/>
    <lineage>
        <taxon>Eukaryota</taxon>
        <taxon>Viridiplantae</taxon>
        <taxon>Streptophyta</taxon>
        <taxon>Embryophyta</taxon>
        <taxon>Tracheophyta</taxon>
        <taxon>Spermatophyta</taxon>
        <taxon>Magnoliopsida</taxon>
        <taxon>Liliopsida</taxon>
        <taxon>Asparagales</taxon>
        <taxon>Orchidaceae</taxon>
        <taxon>Epidendroideae</taxon>
        <taxon>Malaxideae</taxon>
        <taxon>Dendrobiinae</taxon>
        <taxon>Dendrobium</taxon>
    </lineage>
</organism>
<dbReference type="AlphaFoldDB" id="A0A2I0WZZ8"/>
<accession>A0A2I0WZZ8</accession>
<dbReference type="PANTHER" id="PTHR46764:SF2">
    <property type="entry name" value="E3 UBIQUITIN-PROTEIN LIGASE BAH1-LIKE-RELATED"/>
    <property type="match status" value="1"/>
</dbReference>
<gene>
    <name evidence="3" type="ORF">MA16_Dca027537</name>
</gene>
<feature type="transmembrane region" description="Helical" evidence="2">
    <location>
        <begin position="77"/>
        <end position="102"/>
    </location>
</feature>
<reference evidence="3 4" key="1">
    <citation type="journal article" date="2016" name="Sci. Rep.">
        <title>The Dendrobium catenatum Lindl. genome sequence provides insights into polysaccharide synthase, floral development and adaptive evolution.</title>
        <authorList>
            <person name="Zhang G.Q."/>
            <person name="Xu Q."/>
            <person name="Bian C."/>
            <person name="Tsai W.C."/>
            <person name="Yeh C.M."/>
            <person name="Liu K.W."/>
            <person name="Yoshida K."/>
            <person name="Zhang L.S."/>
            <person name="Chang S.B."/>
            <person name="Chen F."/>
            <person name="Shi Y."/>
            <person name="Su Y.Y."/>
            <person name="Zhang Y.Q."/>
            <person name="Chen L.J."/>
            <person name="Yin Y."/>
            <person name="Lin M."/>
            <person name="Huang H."/>
            <person name="Deng H."/>
            <person name="Wang Z.W."/>
            <person name="Zhu S.L."/>
            <person name="Zhao X."/>
            <person name="Deng C."/>
            <person name="Niu S.C."/>
            <person name="Huang J."/>
            <person name="Wang M."/>
            <person name="Liu G.H."/>
            <person name="Yang H.J."/>
            <person name="Xiao X.J."/>
            <person name="Hsiao Y.Y."/>
            <person name="Wu W.L."/>
            <person name="Chen Y.Y."/>
            <person name="Mitsuda N."/>
            <person name="Ohme-Takagi M."/>
            <person name="Luo Y.B."/>
            <person name="Van de Peer Y."/>
            <person name="Liu Z.J."/>
        </authorList>
    </citation>
    <scope>NUCLEOTIDE SEQUENCE [LARGE SCALE GENOMIC DNA]</scope>
    <source>
        <tissue evidence="3">The whole plant</tissue>
    </source>
</reference>
<keyword evidence="2" id="KW-1133">Transmembrane helix</keyword>
<evidence type="ECO:0000313" key="4">
    <source>
        <dbReference type="Proteomes" id="UP000233837"/>
    </source>
</evidence>
<keyword evidence="4" id="KW-1185">Reference proteome</keyword>
<keyword evidence="2" id="KW-0472">Membrane</keyword>
<protein>
    <submittedName>
        <fullName evidence="3">Putative E3 ubiquitin-protein ligase BAH1-like 1</fullName>
    </submittedName>
</protein>